<name>A0A4Y3PJN8_BREPA</name>
<reference evidence="3 4" key="1">
    <citation type="submission" date="2019-06" db="EMBL/GenBank/DDBJ databases">
        <title>Whole genome shotgun sequence of Brevibacillus parabrevis NBRC 12334.</title>
        <authorList>
            <person name="Hosoyama A."/>
            <person name="Uohara A."/>
            <person name="Ohji S."/>
            <person name="Ichikawa N."/>
        </authorList>
    </citation>
    <scope>NUCLEOTIDE SEQUENCE [LARGE SCALE GENOMIC DNA]</scope>
    <source>
        <strain evidence="3 4">NBRC 12334</strain>
    </source>
</reference>
<dbReference type="Proteomes" id="UP000316882">
    <property type="component" value="Unassembled WGS sequence"/>
</dbReference>
<dbReference type="GO" id="GO:0003677">
    <property type="term" value="F:DNA binding"/>
    <property type="evidence" value="ECO:0007669"/>
    <property type="project" value="UniProtKB-KW"/>
</dbReference>
<dbReference type="PANTHER" id="PTHR30204:SF97">
    <property type="entry name" value="MERR FAMILY REGULATORY PROTEIN"/>
    <property type="match status" value="1"/>
</dbReference>
<dbReference type="Gene3D" id="3.20.80.10">
    <property type="entry name" value="Regulatory factor, effector binding domain"/>
    <property type="match status" value="1"/>
</dbReference>
<dbReference type="InterPro" id="IPR011256">
    <property type="entry name" value="Reg_factor_effector_dom_sf"/>
</dbReference>
<dbReference type="AlphaFoldDB" id="A0A4Y3PJN8"/>
<dbReference type="SUPFAM" id="SSF46955">
    <property type="entry name" value="Putative DNA-binding domain"/>
    <property type="match status" value="1"/>
</dbReference>
<protein>
    <submittedName>
        <fullName evidence="3">MerR family transcriptional regulator</fullName>
    </submittedName>
</protein>
<dbReference type="PANTHER" id="PTHR30204">
    <property type="entry name" value="REDOX-CYCLING DRUG-SENSING TRANSCRIPTIONAL ACTIVATOR SOXR"/>
    <property type="match status" value="1"/>
</dbReference>
<dbReference type="InterPro" id="IPR009061">
    <property type="entry name" value="DNA-bd_dom_put_sf"/>
</dbReference>
<keyword evidence="4" id="KW-1185">Reference proteome</keyword>
<comment type="caution">
    <text evidence="3">The sequence shown here is derived from an EMBL/GenBank/DDBJ whole genome shotgun (WGS) entry which is preliminary data.</text>
</comment>
<dbReference type="SMART" id="SM00422">
    <property type="entry name" value="HTH_MERR"/>
    <property type="match status" value="1"/>
</dbReference>
<sequence>MFKISEFSKISQVSVKTLRYYDQLNLLKPNHTDRFTGYRYYTADQMFQLNRILAFKELGFSLEQIRQLVGEQISQEQIRGMFRLKESEILSNLAKEQAKLTQIKERLSFIENEGENQKSHDVIVKEVGPQLVLSYRQKASLKQIPELFQQVDDQLGNSVQPSTPQIVLWHGCEESEDEIDMEVARPLTLDMPSRPPFTVKQLPEVPMMATLIHLCRTTRPCSASAVLAAWIERNGYRMKENEPRREICLPHEKSNDPEAHVAELQVAIERA</sequence>
<dbReference type="CDD" id="cd01107">
    <property type="entry name" value="HTH_BmrR"/>
    <property type="match status" value="1"/>
</dbReference>
<evidence type="ECO:0000256" key="1">
    <source>
        <dbReference type="ARBA" id="ARBA00023125"/>
    </source>
</evidence>
<dbReference type="PROSITE" id="PS00552">
    <property type="entry name" value="HTH_MERR_1"/>
    <property type="match status" value="1"/>
</dbReference>
<dbReference type="Gene3D" id="1.10.1660.10">
    <property type="match status" value="1"/>
</dbReference>
<evidence type="ECO:0000313" key="4">
    <source>
        <dbReference type="Proteomes" id="UP000316882"/>
    </source>
</evidence>
<keyword evidence="1" id="KW-0238">DNA-binding</keyword>
<dbReference type="InterPro" id="IPR047057">
    <property type="entry name" value="MerR_fam"/>
</dbReference>
<accession>A0A4Y3PJN8</accession>
<dbReference type="EMBL" id="BJMH01000001">
    <property type="protein sequence ID" value="GEB30671.1"/>
    <property type="molecule type" value="Genomic_DNA"/>
</dbReference>
<gene>
    <name evidence="3" type="ORF">BPA01_02510</name>
</gene>
<feature type="domain" description="HTH merR-type" evidence="2">
    <location>
        <begin position="1"/>
        <end position="71"/>
    </location>
</feature>
<organism evidence="3 4">
    <name type="scientific">Brevibacillus parabrevis</name>
    <dbReference type="NCBI Taxonomy" id="54914"/>
    <lineage>
        <taxon>Bacteria</taxon>
        <taxon>Bacillati</taxon>
        <taxon>Bacillota</taxon>
        <taxon>Bacilli</taxon>
        <taxon>Bacillales</taxon>
        <taxon>Paenibacillaceae</taxon>
        <taxon>Brevibacillus</taxon>
    </lineage>
</organism>
<dbReference type="Pfam" id="PF13411">
    <property type="entry name" value="MerR_1"/>
    <property type="match status" value="1"/>
</dbReference>
<dbReference type="GO" id="GO:0003700">
    <property type="term" value="F:DNA-binding transcription factor activity"/>
    <property type="evidence" value="ECO:0007669"/>
    <property type="project" value="InterPro"/>
</dbReference>
<dbReference type="RefSeq" id="WP_122962946.1">
    <property type="nucleotide sequence ID" value="NZ_BJMH01000001.1"/>
</dbReference>
<dbReference type="PROSITE" id="PS50937">
    <property type="entry name" value="HTH_MERR_2"/>
    <property type="match status" value="1"/>
</dbReference>
<proteinExistence type="predicted"/>
<dbReference type="InterPro" id="IPR000551">
    <property type="entry name" value="MerR-type_HTH_dom"/>
</dbReference>
<evidence type="ECO:0000259" key="2">
    <source>
        <dbReference type="PROSITE" id="PS50937"/>
    </source>
</evidence>
<evidence type="ECO:0000313" key="3">
    <source>
        <dbReference type="EMBL" id="GEB30671.1"/>
    </source>
</evidence>